<comment type="caution">
    <text evidence="7">Lacks conserved residue(s) required for the propagation of feature annotation.</text>
</comment>
<dbReference type="EMBL" id="MKQR01000002">
    <property type="protein sequence ID" value="OLR95321.1"/>
    <property type="molecule type" value="Genomic_DNA"/>
</dbReference>
<evidence type="ECO:0000256" key="1">
    <source>
        <dbReference type="ARBA" id="ARBA00022602"/>
    </source>
</evidence>
<dbReference type="HAMAP" id="MF_01984">
    <property type="entry name" value="ubiX_pad"/>
    <property type="match status" value="1"/>
</dbReference>
<feature type="binding site" evidence="7">
    <location>
        <position position="35"/>
    </location>
    <ligand>
        <name>FMN</name>
        <dbReference type="ChEBI" id="CHEBI:58210"/>
    </ligand>
</feature>
<comment type="catalytic activity">
    <reaction evidence="5 7">
        <text>dimethylallyl phosphate + FMNH2 = prenylated FMNH2 + phosphate</text>
        <dbReference type="Rhea" id="RHEA:37743"/>
        <dbReference type="ChEBI" id="CHEBI:43474"/>
        <dbReference type="ChEBI" id="CHEBI:57618"/>
        <dbReference type="ChEBI" id="CHEBI:87467"/>
        <dbReference type="ChEBI" id="CHEBI:88052"/>
        <dbReference type="EC" id="2.5.1.129"/>
    </reaction>
</comment>
<dbReference type="NCBIfam" id="TIGR00421">
    <property type="entry name" value="ubiX_pad"/>
    <property type="match status" value="1"/>
</dbReference>
<feature type="domain" description="Flavoprotein" evidence="8">
    <location>
        <begin position="1"/>
        <end position="171"/>
    </location>
</feature>
<proteinExistence type="inferred from homology"/>
<keyword evidence="4 7" id="KW-0808">Transferase</keyword>
<evidence type="ECO:0000256" key="5">
    <source>
        <dbReference type="ARBA" id="ARBA00050612"/>
    </source>
</evidence>
<dbReference type="STRING" id="1193682.BJP25_06035"/>
<dbReference type="OrthoDB" id="9781577at2"/>
<dbReference type="FunFam" id="3.40.50.1950:FF:000001">
    <property type="entry name" value="Flavin prenyltransferase UbiX"/>
    <property type="match status" value="1"/>
</dbReference>
<evidence type="ECO:0000313" key="10">
    <source>
        <dbReference type="Proteomes" id="UP000186040"/>
    </source>
</evidence>
<feature type="binding site" evidence="7">
    <location>
        <position position="151"/>
    </location>
    <ligand>
        <name>dimethylallyl phosphate</name>
        <dbReference type="ChEBI" id="CHEBI:88052"/>
    </ligand>
</feature>
<dbReference type="Gene3D" id="3.40.50.1950">
    <property type="entry name" value="Flavin prenyltransferase-like"/>
    <property type="match status" value="1"/>
</dbReference>
<accession>A0A1Q9LTJ1</accession>
<gene>
    <name evidence="7" type="primary">ubiX</name>
    <name evidence="9" type="ORF">BJP25_06035</name>
</gene>
<dbReference type="GO" id="GO:0016831">
    <property type="term" value="F:carboxy-lyase activity"/>
    <property type="evidence" value="ECO:0007669"/>
    <property type="project" value="TreeGrafter"/>
</dbReference>
<feature type="binding site" evidence="7">
    <location>
        <position position="167"/>
    </location>
    <ligand>
        <name>dimethylallyl phosphate</name>
        <dbReference type="ChEBI" id="CHEBI:88052"/>
    </ligand>
</feature>
<evidence type="ECO:0000313" key="9">
    <source>
        <dbReference type="EMBL" id="OLR95321.1"/>
    </source>
</evidence>
<dbReference type="SUPFAM" id="SSF52507">
    <property type="entry name" value="Homo-oligomeric flavin-containing Cys decarboxylases, HFCD"/>
    <property type="match status" value="1"/>
</dbReference>
<dbReference type="RefSeq" id="WP_075972757.1">
    <property type="nucleotide sequence ID" value="NZ_MKQR01000002.1"/>
</dbReference>
<feature type="binding site" evidence="7">
    <location>
        <position position="121"/>
    </location>
    <ligand>
        <name>FMN</name>
        <dbReference type="ChEBI" id="CHEBI:58210"/>
    </ligand>
</feature>
<evidence type="ECO:0000256" key="7">
    <source>
        <dbReference type="HAMAP-Rule" id="MF_01984"/>
    </source>
</evidence>
<dbReference type="PANTHER" id="PTHR43374">
    <property type="entry name" value="FLAVIN PRENYLTRANSFERASE"/>
    <property type="match status" value="1"/>
</dbReference>
<evidence type="ECO:0000256" key="3">
    <source>
        <dbReference type="ARBA" id="ARBA00022643"/>
    </source>
</evidence>
<feature type="binding site" evidence="7">
    <location>
        <begin position="9"/>
        <end position="11"/>
    </location>
    <ligand>
        <name>FMN</name>
        <dbReference type="ChEBI" id="CHEBI:58210"/>
    </ligand>
</feature>
<keyword evidence="2 7" id="KW-0285">Flavoprotein</keyword>
<dbReference type="AlphaFoldDB" id="A0A1Q9LTJ1"/>
<organism evidence="9 10">
    <name type="scientific">Actinokineospora bangkokensis</name>
    <dbReference type="NCBI Taxonomy" id="1193682"/>
    <lineage>
        <taxon>Bacteria</taxon>
        <taxon>Bacillati</taxon>
        <taxon>Actinomycetota</taxon>
        <taxon>Actinomycetes</taxon>
        <taxon>Pseudonocardiales</taxon>
        <taxon>Pseudonocardiaceae</taxon>
        <taxon>Actinokineospora</taxon>
    </lineage>
</organism>
<comment type="function">
    <text evidence="7">Flavin prenyltransferase that catalyzes the synthesis of the prenylated FMN cofactor (prenyl-FMN) for 4-hydroxy-3-polyprenylbenzoic acid decarboxylase UbiD. The prenyltransferase is metal-independent and links a dimethylallyl moiety from dimethylallyl monophosphate (DMAP) to the flavin N5 and C6 atoms of FMN.</text>
</comment>
<dbReference type="InterPro" id="IPR003382">
    <property type="entry name" value="Flavoprotein"/>
</dbReference>
<keyword evidence="3 7" id="KW-0288">FMN</keyword>
<dbReference type="EC" id="2.5.1.129" evidence="7"/>
<evidence type="ECO:0000259" key="8">
    <source>
        <dbReference type="Pfam" id="PF02441"/>
    </source>
</evidence>
<keyword evidence="1 7" id="KW-0637">Prenyltransferase</keyword>
<protein>
    <recommendedName>
        <fullName evidence="7">Flavin prenyltransferase UbiX</fullName>
        <ecNumber evidence="7">2.5.1.129</ecNumber>
    </recommendedName>
</protein>
<dbReference type="InterPro" id="IPR036551">
    <property type="entry name" value="Flavin_trans-like"/>
</dbReference>
<keyword evidence="10" id="KW-1185">Reference proteome</keyword>
<dbReference type="GO" id="GO:0106141">
    <property type="term" value="F:flavin prenyltransferase activity"/>
    <property type="evidence" value="ECO:0007669"/>
    <property type="project" value="UniProtKB-EC"/>
</dbReference>
<reference evidence="9 10" key="1">
    <citation type="submission" date="2016-10" db="EMBL/GenBank/DDBJ databases">
        <title>The Draft Genome Sequence of Actinokineospora bangkokensis 44EHWT reveals the biosynthetic pathway of antifungal compounds Thailandins with unusual extender unit butylmalonyl-CoA.</title>
        <authorList>
            <person name="Greule A."/>
            <person name="Intra B."/>
            <person name="Flemming S."/>
            <person name="Rommel M.G."/>
            <person name="Panbangred W."/>
            <person name="Bechthold A."/>
        </authorList>
    </citation>
    <scope>NUCLEOTIDE SEQUENCE [LARGE SCALE GENOMIC DNA]</scope>
    <source>
        <strain evidence="9 10">44EHW</strain>
    </source>
</reference>
<dbReference type="NCBIfam" id="NF004685">
    <property type="entry name" value="PRK06029.1"/>
    <property type="match status" value="1"/>
</dbReference>
<feature type="binding site" evidence="7">
    <location>
        <begin position="86"/>
        <end position="89"/>
    </location>
    <ligand>
        <name>FMN</name>
        <dbReference type="ChEBI" id="CHEBI:58210"/>
    </ligand>
</feature>
<evidence type="ECO:0000256" key="6">
    <source>
        <dbReference type="ARBA" id="ARBA00060793"/>
    </source>
</evidence>
<sequence length="189" mass="20018">MRVVVGVTGATGMPLAVRVLQGLRSAGAVTHLVMSRWARATLATETDLTPADLSALADHTHPDGDLAAPIASGSFRTDGMVVVPCSMKTLAAIRTGHGDGLIPRAADVTIKEGRKLVLVTREMPLSPIHLDNMLTLARMGVVIAPPAPAFYTRPTTLDDLVTHIAARTLDQLGIDLPEAPRWTGTPPRR</sequence>
<dbReference type="InterPro" id="IPR004507">
    <property type="entry name" value="UbiX-like"/>
</dbReference>
<comment type="similarity">
    <text evidence="6 7">Belongs to the UbiX/PAD1 family.</text>
</comment>
<dbReference type="PANTHER" id="PTHR43374:SF1">
    <property type="entry name" value="FLAVIN PRENYLTRANSFERASE PAD1, MITOCHONDRIAL"/>
    <property type="match status" value="1"/>
</dbReference>
<dbReference type="Pfam" id="PF02441">
    <property type="entry name" value="Flavoprotein"/>
    <property type="match status" value="1"/>
</dbReference>
<comment type="caution">
    <text evidence="9">The sequence shown here is derived from an EMBL/GenBank/DDBJ whole genome shotgun (WGS) entry which is preliminary data.</text>
</comment>
<name>A0A1Q9LTJ1_9PSEU</name>
<evidence type="ECO:0000256" key="2">
    <source>
        <dbReference type="ARBA" id="ARBA00022630"/>
    </source>
</evidence>
<dbReference type="Proteomes" id="UP000186040">
    <property type="component" value="Unassembled WGS sequence"/>
</dbReference>
<evidence type="ECO:0000256" key="4">
    <source>
        <dbReference type="ARBA" id="ARBA00022679"/>
    </source>
</evidence>